<dbReference type="InterPro" id="IPR041471">
    <property type="entry name" value="UvrB_inter"/>
</dbReference>
<dbReference type="Gene3D" id="3.30.2060.10">
    <property type="entry name" value="Penicillin-binding protein 1b domain"/>
    <property type="match status" value="1"/>
</dbReference>
<organism evidence="5 6">
    <name type="scientific">Escherichia coli</name>
    <dbReference type="NCBI Taxonomy" id="562"/>
    <lineage>
        <taxon>Bacteria</taxon>
        <taxon>Pseudomonadati</taxon>
        <taxon>Pseudomonadota</taxon>
        <taxon>Gammaproteobacteria</taxon>
        <taxon>Enterobacterales</taxon>
        <taxon>Enterobacteriaceae</taxon>
        <taxon>Escherichia</taxon>
    </lineage>
</organism>
<accession>A0A376ZXM3</accession>
<dbReference type="FunFam" id="3.30.2060.10:FF:000002">
    <property type="entry name" value="Transcription-repair-coupling factor"/>
    <property type="match status" value="1"/>
</dbReference>
<dbReference type="Proteomes" id="UP000255543">
    <property type="component" value="Unassembled WGS sequence"/>
</dbReference>
<proteinExistence type="predicted"/>
<evidence type="ECO:0000259" key="3">
    <source>
        <dbReference type="Pfam" id="PF17757"/>
    </source>
</evidence>
<name>A0A376ZXM3_ECOLX</name>
<dbReference type="PANTHER" id="PTHR24029">
    <property type="entry name" value="UVRABC SYSTEM PROTEIN B"/>
    <property type="match status" value="1"/>
</dbReference>
<dbReference type="SUPFAM" id="SSF52540">
    <property type="entry name" value="P-loop containing nucleoside triphosphate hydrolases"/>
    <property type="match status" value="2"/>
</dbReference>
<protein>
    <submittedName>
        <fullName evidence="5">Transcription-repair coupling factor</fullName>
        <ecNumber evidence="5">3.6.4.-</ecNumber>
    </submittedName>
</protein>
<feature type="domain" description="UvrB interaction" evidence="3">
    <location>
        <begin position="146"/>
        <end position="232"/>
    </location>
</feature>
<evidence type="ECO:0000256" key="2">
    <source>
        <dbReference type="ARBA" id="ARBA00022840"/>
    </source>
</evidence>
<dbReference type="InterPro" id="IPR048635">
    <property type="entry name" value="MFD_D3"/>
</dbReference>
<dbReference type="Pfam" id="PF21132">
    <property type="entry name" value="MFD_D3"/>
    <property type="match status" value="1"/>
</dbReference>
<dbReference type="PANTHER" id="PTHR24029:SF1">
    <property type="entry name" value="TRANSCRIPTION-REPAIR-COUPLING FACTOR"/>
    <property type="match status" value="1"/>
</dbReference>
<keyword evidence="1" id="KW-0547">Nucleotide-binding</keyword>
<gene>
    <name evidence="5" type="primary">mfd_2</name>
    <name evidence="5" type="ORF">NCTC8179_02904</name>
</gene>
<evidence type="ECO:0000313" key="6">
    <source>
        <dbReference type="Proteomes" id="UP000255543"/>
    </source>
</evidence>
<dbReference type="InterPro" id="IPR004807">
    <property type="entry name" value="UvrB"/>
</dbReference>
<dbReference type="GO" id="GO:0016887">
    <property type="term" value="F:ATP hydrolysis activity"/>
    <property type="evidence" value="ECO:0007669"/>
    <property type="project" value="InterPro"/>
</dbReference>
<feature type="domain" description="Transcription-repair-coupling factor D3" evidence="4">
    <location>
        <begin position="392"/>
        <end position="444"/>
    </location>
</feature>
<dbReference type="Gene3D" id="3.40.50.11180">
    <property type="match status" value="1"/>
</dbReference>
<reference evidence="5 6" key="1">
    <citation type="submission" date="2018-06" db="EMBL/GenBank/DDBJ databases">
        <authorList>
            <consortium name="Pathogen Informatics"/>
            <person name="Doyle S."/>
        </authorList>
    </citation>
    <scope>NUCLEOTIDE SEQUENCE [LARGE SCALE GENOMIC DNA]</scope>
    <source>
        <strain evidence="5 6">NCTC8179</strain>
    </source>
</reference>
<evidence type="ECO:0000259" key="4">
    <source>
        <dbReference type="Pfam" id="PF21132"/>
    </source>
</evidence>
<dbReference type="InterPro" id="IPR027417">
    <property type="entry name" value="P-loop_NTPase"/>
</dbReference>
<dbReference type="EMBL" id="UGEB01000001">
    <property type="protein sequence ID" value="STK82403.1"/>
    <property type="molecule type" value="Genomic_DNA"/>
</dbReference>
<evidence type="ECO:0000256" key="1">
    <source>
        <dbReference type="ARBA" id="ARBA00022741"/>
    </source>
</evidence>
<dbReference type="AlphaFoldDB" id="A0A376ZXM3"/>
<dbReference type="EC" id="3.6.4.-" evidence="5"/>
<keyword evidence="2" id="KW-0067">ATP-binding</keyword>
<dbReference type="GO" id="GO:0009380">
    <property type="term" value="C:excinuclease repair complex"/>
    <property type="evidence" value="ECO:0007669"/>
    <property type="project" value="InterPro"/>
</dbReference>
<sequence>MPPYVEAYPNENLTTVMPEQYRYTLPVKAGEQRLLGELTGAACATLVAEIAERHAGPVVLIAPDMQNALRLHDEISQFTDQMVMNLADWETLPTTVFRLIRHYLLAPFHPLPATDDAAWRTDCSGEYAYAARLPTQFSPRSCAGDEKGQRLSRDALRTQLDSAGYRHVDQVMEHGEYATRGALLDLFPMGSELPYRLDFFDDEIDSLRVFDVDSQRTLEEVEATNLLPAHEFPTDKAAIELFRSQWRDIFEVKRDPEHIYQQVSKGTLPAGIEYWQPLFFSEPLPPLFSYFPANTLLVNTGDLETSAERFQADTLARFENRGVDPMRPLLPPQSLWLRVDELFSELKNWPRVQLKTEHLPTKAANANLGFQKLPDLAVQAQQKAPLDALRKFLETFDGPVVFSVESEGRREALGELLARIKIAPQRIMRLDEASDRGRYLMIGAGRTWFCR</sequence>
<dbReference type="Gene3D" id="3.40.50.11140">
    <property type="match status" value="1"/>
</dbReference>
<dbReference type="GO" id="GO:0006289">
    <property type="term" value="P:nucleotide-excision repair"/>
    <property type="evidence" value="ECO:0007669"/>
    <property type="project" value="InterPro"/>
</dbReference>
<evidence type="ECO:0000313" key="5">
    <source>
        <dbReference type="EMBL" id="STK82403.1"/>
    </source>
</evidence>
<dbReference type="Pfam" id="PF17757">
    <property type="entry name" value="UvrB_inter"/>
    <property type="match status" value="1"/>
</dbReference>
<keyword evidence="5" id="KW-0378">Hydrolase</keyword>
<dbReference type="GO" id="GO:0005524">
    <property type="term" value="F:ATP binding"/>
    <property type="evidence" value="ECO:0007669"/>
    <property type="project" value="UniProtKB-KW"/>
</dbReference>
<dbReference type="GO" id="GO:0003677">
    <property type="term" value="F:DNA binding"/>
    <property type="evidence" value="ECO:0007669"/>
    <property type="project" value="InterPro"/>
</dbReference>